<dbReference type="InterPro" id="IPR000914">
    <property type="entry name" value="SBP_5_dom"/>
</dbReference>
<dbReference type="PROSITE" id="PS51257">
    <property type="entry name" value="PROKAR_LIPOPROTEIN"/>
    <property type="match status" value="1"/>
</dbReference>
<dbReference type="Proteomes" id="UP000766904">
    <property type="component" value="Unassembled WGS sequence"/>
</dbReference>
<comment type="caution">
    <text evidence="2">The sequence shown here is derived from an EMBL/GenBank/DDBJ whole genome shotgun (WGS) entry which is preliminary data.</text>
</comment>
<dbReference type="AlphaFoldDB" id="A0A8J8Q7Y7"/>
<feature type="domain" description="Solute-binding protein family 5" evidence="1">
    <location>
        <begin position="357"/>
        <end position="644"/>
    </location>
</feature>
<dbReference type="OrthoDB" id="233597at2157"/>
<reference evidence="2" key="1">
    <citation type="submission" date="2017-11" db="EMBL/GenBank/DDBJ databases">
        <authorList>
            <person name="Kajale S.C."/>
            <person name="Sharma A."/>
        </authorList>
    </citation>
    <scope>NUCLEOTIDE SEQUENCE</scope>
    <source>
        <strain evidence="2">LS1_42</strain>
    </source>
</reference>
<dbReference type="Gene3D" id="3.40.190.10">
    <property type="entry name" value="Periplasmic binding protein-like II"/>
    <property type="match status" value="2"/>
</dbReference>
<dbReference type="InterPro" id="IPR039424">
    <property type="entry name" value="SBP_5"/>
</dbReference>
<dbReference type="Pfam" id="PF00496">
    <property type="entry name" value="SBP_bac_5"/>
    <property type="match status" value="1"/>
</dbReference>
<gene>
    <name evidence="2" type="ORF">CV102_02120</name>
</gene>
<dbReference type="Gene3D" id="3.10.105.10">
    <property type="entry name" value="Dipeptide-binding Protein, Domain 3"/>
    <property type="match status" value="2"/>
</dbReference>
<dbReference type="GO" id="GO:1904680">
    <property type="term" value="F:peptide transmembrane transporter activity"/>
    <property type="evidence" value="ECO:0007669"/>
    <property type="project" value="TreeGrafter"/>
</dbReference>
<dbReference type="SUPFAM" id="SSF53850">
    <property type="entry name" value="Periplasmic binding protein-like II"/>
    <property type="match status" value="2"/>
</dbReference>
<protein>
    <submittedName>
        <fullName evidence="2">Peptide ABC transporter substrate-binding protein</fullName>
    </submittedName>
</protein>
<dbReference type="RefSeq" id="WP_148856182.1">
    <property type="nucleotide sequence ID" value="NZ_PHNJ01000001.1"/>
</dbReference>
<dbReference type="CDD" id="cd00995">
    <property type="entry name" value="PBP2_NikA_DppA_OppA_like"/>
    <property type="match status" value="1"/>
</dbReference>
<proteinExistence type="predicted"/>
<name>A0A8J8Q7Y7_9EURY</name>
<accession>A0A8J8Q7Y7</accession>
<evidence type="ECO:0000313" key="3">
    <source>
        <dbReference type="Proteomes" id="UP000766904"/>
    </source>
</evidence>
<evidence type="ECO:0000313" key="2">
    <source>
        <dbReference type="EMBL" id="TYL40393.1"/>
    </source>
</evidence>
<evidence type="ECO:0000259" key="1">
    <source>
        <dbReference type="Pfam" id="PF00496"/>
    </source>
</evidence>
<sequence>MVQDHKQSSLNVDRRQLLQGVGGVSIAAVAGCLGGEDGEDGDPTFHVQLEVNADNDDRVQMVELISTSLEDSGYFSTEIETYEWNNYIERVMDLEYAESGNVPCIGLSGTFNPESFCQALHHSTNHGQCCNLVGIDDSELDDLLDDARYGVEVSGDEDLRRERYDEVWTHLAENRYSSITHFDLVAGVTNNNVHGFNMYPFSEGIFNYGLHAPQDEQVMWMDEDADPRETDVSDLEEGGTLRGAVGANVDSFDPPYSTDTTSTLAQEFVFEQLLRSDKEGNLYPWLAEDYELEETNDVERLDYEDYMTSVEADEEGILDTDEQIIVRHPEDDPVEDDEVRVLLPDDAQEAVDDGTFGMRFRYDLHEGIEFHNGEEFTSEHVIATVERYYNSDLEAQTFDSLLHAEADGDNTVYLYAQIPDAEAERELPGIYIHSMEQADLEGGDLDPRGDDGVEPIGTGPYEFSEFSDEEYVEYTKNDNYWLEELGLEQKEWFDGPEDFPAGPVIDEIDLRIVPDDSSRSAALQNDEIDITYGLSTADLDEFDDSGDYVVKSVEAGGYEYIQYPVHSADDEMPWDDERLRQAINHLVPREQIVEHVLNGWARPAWTDLPELAEEAGTVDADALEDEIRPYNEYDPEAAAELLEEVIEDHDLE</sequence>
<keyword evidence="3" id="KW-1185">Reference proteome</keyword>
<organism evidence="2 3">
    <name type="scientific">Natronococcus pandeyae</name>
    <dbReference type="NCBI Taxonomy" id="2055836"/>
    <lineage>
        <taxon>Archaea</taxon>
        <taxon>Methanobacteriati</taxon>
        <taxon>Methanobacteriota</taxon>
        <taxon>Stenosarchaea group</taxon>
        <taxon>Halobacteria</taxon>
        <taxon>Halobacteriales</taxon>
        <taxon>Natrialbaceae</taxon>
        <taxon>Natronococcus</taxon>
    </lineage>
</organism>
<dbReference type="EMBL" id="PHNJ01000001">
    <property type="protein sequence ID" value="TYL40393.1"/>
    <property type="molecule type" value="Genomic_DNA"/>
</dbReference>
<dbReference type="GO" id="GO:0015833">
    <property type="term" value="P:peptide transport"/>
    <property type="evidence" value="ECO:0007669"/>
    <property type="project" value="TreeGrafter"/>
</dbReference>
<dbReference type="PANTHER" id="PTHR30290">
    <property type="entry name" value="PERIPLASMIC BINDING COMPONENT OF ABC TRANSPORTER"/>
    <property type="match status" value="1"/>
</dbReference>